<feature type="chain" id="PRO_5030631000" evidence="1">
    <location>
        <begin position="21"/>
        <end position="311"/>
    </location>
</feature>
<dbReference type="SUPFAM" id="SSF48452">
    <property type="entry name" value="TPR-like"/>
    <property type="match status" value="1"/>
</dbReference>
<feature type="signal peptide" evidence="1">
    <location>
        <begin position="1"/>
        <end position="20"/>
    </location>
</feature>
<gene>
    <name evidence="2" type="ORF">HNP76_001148</name>
</gene>
<comment type="caution">
    <text evidence="2">The sequence shown here is derived from an EMBL/GenBank/DDBJ whole genome shotgun (WGS) entry which is preliminary data.</text>
</comment>
<organism evidence="2 3">
    <name type="scientific">Treponema ruminis</name>
    <dbReference type="NCBI Taxonomy" id="744515"/>
    <lineage>
        <taxon>Bacteria</taxon>
        <taxon>Pseudomonadati</taxon>
        <taxon>Spirochaetota</taxon>
        <taxon>Spirochaetia</taxon>
        <taxon>Spirochaetales</taxon>
        <taxon>Treponemataceae</taxon>
        <taxon>Treponema</taxon>
    </lineage>
</organism>
<reference evidence="2 3" key="1">
    <citation type="submission" date="2020-08" db="EMBL/GenBank/DDBJ databases">
        <title>Genomic Encyclopedia of Type Strains, Phase IV (KMG-IV): sequencing the most valuable type-strain genomes for metagenomic binning, comparative biology and taxonomic classification.</title>
        <authorList>
            <person name="Goeker M."/>
        </authorList>
    </citation>
    <scope>NUCLEOTIDE SEQUENCE [LARGE SCALE GENOMIC DNA]</scope>
    <source>
        <strain evidence="2 3">DSM 103462</strain>
    </source>
</reference>
<protein>
    <submittedName>
        <fullName evidence="2">Tetratricopeptide (TPR) repeat protein</fullName>
    </submittedName>
</protein>
<dbReference type="Gene3D" id="1.25.40.10">
    <property type="entry name" value="Tetratricopeptide repeat domain"/>
    <property type="match status" value="2"/>
</dbReference>
<accession>A0A7W8G8J3</accession>
<evidence type="ECO:0000313" key="2">
    <source>
        <dbReference type="EMBL" id="MBB5225791.1"/>
    </source>
</evidence>
<dbReference type="EMBL" id="JACHFQ010000003">
    <property type="protein sequence ID" value="MBB5225791.1"/>
    <property type="molecule type" value="Genomic_DNA"/>
</dbReference>
<evidence type="ECO:0000256" key="1">
    <source>
        <dbReference type="SAM" id="SignalP"/>
    </source>
</evidence>
<dbReference type="AlphaFoldDB" id="A0A7W8G8J3"/>
<proteinExistence type="predicted"/>
<dbReference type="PROSITE" id="PS51257">
    <property type="entry name" value="PROKAR_LIPOPROTEIN"/>
    <property type="match status" value="1"/>
</dbReference>
<dbReference type="Proteomes" id="UP000518887">
    <property type="component" value="Unassembled WGS sequence"/>
</dbReference>
<keyword evidence="1" id="KW-0732">Signal</keyword>
<dbReference type="RefSeq" id="WP_184658411.1">
    <property type="nucleotide sequence ID" value="NZ_CP031518.1"/>
</dbReference>
<keyword evidence="3" id="KW-1185">Reference proteome</keyword>
<sequence length="311" mass="35936">MKKRTILFASLLFCSFSAFFILGCSRNSKTDGTEETLSQLANLLEDETISAQSRYAVINRIANLFYSQGRTDDMVLFLTEWVETHPGDSYDAYWLFMVASNYLKAGEEPLAEYYYERIINNFSDLLVNGDSIHFACLQHLIQISKSSANRINYFNRIISNFPQNVSITEMYLRLALEYENVGEWDMALKSYSLFLEQPDSSTIQIPGIPDAYTKARQMVDFAKSPKDWTFESLDALENAVKKAISSYNWRSLDRYRSKVNFFAMSWKSSESDPNALENFSMHNFMLGNRIRYNESLDDTSTPTEAYLRTWG</sequence>
<name>A0A7W8G8J3_9SPIR</name>
<dbReference type="InterPro" id="IPR011990">
    <property type="entry name" value="TPR-like_helical_dom_sf"/>
</dbReference>
<evidence type="ECO:0000313" key="3">
    <source>
        <dbReference type="Proteomes" id="UP000518887"/>
    </source>
</evidence>